<sequence length="642" mass="67138">MSVWKNIFALLLAFAACSESDADDAQYQRAMASAVRAASGRVLPSVVMIEIIGTSEGGQGEVEQDAPTSGAIVDVDGDVAYVIASSIVASKPAASILVVLSDGTRETAKVVARDEHRDLVLLEIKTDKPLVGLPLDHAVKRQVGQTTIAVGRYGNKGVPLISTGILSAEGRLDGIAIQTDARVSASLYGAPLVDLYGNVLGILIPAVAEGGAESSTDWYDSGVAFAIPAEVIAQKLDRLKSGQAIKKGLLGIVAKSKDPNELNTEIAAVRIRSPAEAAGIRAGDRVLSVNGIEVKRQQGIRQVLGSFDAGEVVPVKVQRAGKTIEMQVTLADTIPPLEPQRLGVIVKNNNGEPSLADVVPGSPAADSLKAGDVILKINDVVIDNADTLRRQLISAQPDEPLSLTYQRGEATEQASVVPQTIGGVIDESVPASWRREKVDPWPTTEIKLPEAANTAFYVAPKSDDGSWTDMGLLVLLLGPGDGNPEATADDWKQAAQTAGVVVCVVAPEDSSKWQPKELEVVASFAAAMTKKAAINPVAVAVASVGGVHGNDATAADSMALAAAISQSKTFFGVAVSGETRPPAVRLRENEPSASLQVMMPVENENALPTWSASIKSAGYPVVLGGKIKRLGLLDWVRLLQAI</sequence>
<evidence type="ECO:0000256" key="2">
    <source>
        <dbReference type="ARBA" id="ARBA00022670"/>
    </source>
</evidence>
<evidence type="ECO:0000259" key="4">
    <source>
        <dbReference type="PROSITE" id="PS50106"/>
    </source>
</evidence>
<dbReference type="InterPro" id="IPR001478">
    <property type="entry name" value="PDZ"/>
</dbReference>
<dbReference type="Pfam" id="PF13180">
    <property type="entry name" value="PDZ_2"/>
    <property type="match status" value="2"/>
</dbReference>
<comment type="similarity">
    <text evidence="1">Belongs to the peptidase S1C family.</text>
</comment>
<dbReference type="Pfam" id="PF13365">
    <property type="entry name" value="Trypsin_2"/>
    <property type="match status" value="1"/>
</dbReference>
<feature type="domain" description="PDZ" evidence="4">
    <location>
        <begin position="233"/>
        <end position="295"/>
    </location>
</feature>
<dbReference type="OrthoDB" id="248175at2"/>
<dbReference type="InterPro" id="IPR001940">
    <property type="entry name" value="Peptidase_S1C"/>
</dbReference>
<dbReference type="Gene3D" id="2.30.42.10">
    <property type="match status" value="2"/>
</dbReference>
<evidence type="ECO:0000256" key="1">
    <source>
        <dbReference type="ARBA" id="ARBA00010541"/>
    </source>
</evidence>
<protein>
    <submittedName>
        <fullName evidence="5">Periplasmic serine endoprotease DegP</fullName>
        <ecNumber evidence="5">3.4.21.107</ecNumber>
    </submittedName>
</protein>
<dbReference type="PRINTS" id="PR00834">
    <property type="entry name" value="PROTEASES2C"/>
</dbReference>
<dbReference type="PANTHER" id="PTHR22939:SF129">
    <property type="entry name" value="SERINE PROTEASE HTRA2, MITOCHONDRIAL"/>
    <property type="match status" value="1"/>
</dbReference>
<dbReference type="InterPro" id="IPR036034">
    <property type="entry name" value="PDZ_sf"/>
</dbReference>
<reference evidence="5 6" key="1">
    <citation type="submission" date="2019-02" db="EMBL/GenBank/DDBJ databases">
        <title>Deep-cultivation of Planctomycetes and their phenomic and genomic characterization uncovers novel biology.</title>
        <authorList>
            <person name="Wiegand S."/>
            <person name="Jogler M."/>
            <person name="Boedeker C."/>
            <person name="Pinto D."/>
            <person name="Vollmers J."/>
            <person name="Rivas-Marin E."/>
            <person name="Kohn T."/>
            <person name="Peeters S.H."/>
            <person name="Heuer A."/>
            <person name="Rast P."/>
            <person name="Oberbeckmann S."/>
            <person name="Bunk B."/>
            <person name="Jeske O."/>
            <person name="Meyerdierks A."/>
            <person name="Storesund J.E."/>
            <person name="Kallscheuer N."/>
            <person name="Luecker S."/>
            <person name="Lage O.M."/>
            <person name="Pohl T."/>
            <person name="Merkel B.J."/>
            <person name="Hornburger P."/>
            <person name="Mueller R.-W."/>
            <person name="Bruemmer F."/>
            <person name="Labrenz M."/>
            <person name="Spormann A.M."/>
            <person name="Op Den Camp H."/>
            <person name="Overmann J."/>
            <person name="Amann R."/>
            <person name="Jetten M.S.M."/>
            <person name="Mascher T."/>
            <person name="Medema M.H."/>
            <person name="Devos D.P."/>
            <person name="Kaster A.-K."/>
            <person name="Ovreas L."/>
            <person name="Rohde M."/>
            <person name="Galperin M.Y."/>
            <person name="Jogler C."/>
        </authorList>
    </citation>
    <scope>NUCLEOTIDE SEQUENCE [LARGE SCALE GENOMIC DNA]</scope>
    <source>
        <strain evidence="5 6">Poly51</strain>
    </source>
</reference>
<dbReference type="PANTHER" id="PTHR22939">
    <property type="entry name" value="SERINE PROTEASE FAMILY S1C HTRA-RELATED"/>
    <property type="match status" value="1"/>
</dbReference>
<dbReference type="Proteomes" id="UP000318288">
    <property type="component" value="Unassembled WGS sequence"/>
</dbReference>
<evidence type="ECO:0000313" key="6">
    <source>
        <dbReference type="Proteomes" id="UP000318288"/>
    </source>
</evidence>
<dbReference type="GO" id="GO:0004252">
    <property type="term" value="F:serine-type endopeptidase activity"/>
    <property type="evidence" value="ECO:0007669"/>
    <property type="project" value="InterPro"/>
</dbReference>
<comment type="caution">
    <text evidence="5">The sequence shown here is derived from an EMBL/GenBank/DDBJ whole genome shotgun (WGS) entry which is preliminary data.</text>
</comment>
<dbReference type="GO" id="GO:0042597">
    <property type="term" value="C:periplasmic space"/>
    <property type="evidence" value="ECO:0007669"/>
    <property type="project" value="TreeGrafter"/>
</dbReference>
<organism evidence="5 6">
    <name type="scientific">Rubripirellula tenax</name>
    <dbReference type="NCBI Taxonomy" id="2528015"/>
    <lineage>
        <taxon>Bacteria</taxon>
        <taxon>Pseudomonadati</taxon>
        <taxon>Planctomycetota</taxon>
        <taxon>Planctomycetia</taxon>
        <taxon>Pirellulales</taxon>
        <taxon>Pirellulaceae</taxon>
        <taxon>Rubripirellula</taxon>
    </lineage>
</organism>
<dbReference type="SMART" id="SM00228">
    <property type="entry name" value="PDZ"/>
    <property type="match status" value="2"/>
</dbReference>
<dbReference type="PROSITE" id="PS51257">
    <property type="entry name" value="PROKAR_LIPOPROTEIN"/>
    <property type="match status" value="1"/>
</dbReference>
<keyword evidence="2 5" id="KW-0645">Protease</keyword>
<dbReference type="InterPro" id="IPR043504">
    <property type="entry name" value="Peptidase_S1_PA_chymotrypsin"/>
</dbReference>
<dbReference type="EMBL" id="SJPW01000001">
    <property type="protein sequence ID" value="TWU60539.1"/>
    <property type="molecule type" value="Genomic_DNA"/>
</dbReference>
<dbReference type="AlphaFoldDB" id="A0A5C6FKE1"/>
<keyword evidence="3 5" id="KW-0378">Hydrolase</keyword>
<dbReference type="PROSITE" id="PS50106">
    <property type="entry name" value="PDZ"/>
    <property type="match status" value="2"/>
</dbReference>
<name>A0A5C6FKE1_9BACT</name>
<evidence type="ECO:0000256" key="3">
    <source>
        <dbReference type="ARBA" id="ARBA00022801"/>
    </source>
</evidence>
<dbReference type="GO" id="GO:0006515">
    <property type="term" value="P:protein quality control for misfolded or incompletely synthesized proteins"/>
    <property type="evidence" value="ECO:0007669"/>
    <property type="project" value="TreeGrafter"/>
</dbReference>
<dbReference type="SUPFAM" id="SSF50494">
    <property type="entry name" value="Trypsin-like serine proteases"/>
    <property type="match status" value="1"/>
</dbReference>
<dbReference type="SUPFAM" id="SSF50156">
    <property type="entry name" value="PDZ domain-like"/>
    <property type="match status" value="2"/>
</dbReference>
<evidence type="ECO:0000313" key="5">
    <source>
        <dbReference type="EMBL" id="TWU60539.1"/>
    </source>
</evidence>
<dbReference type="EC" id="3.4.21.107" evidence="5"/>
<feature type="domain" description="PDZ" evidence="4">
    <location>
        <begin position="327"/>
        <end position="384"/>
    </location>
</feature>
<dbReference type="InterPro" id="IPR009003">
    <property type="entry name" value="Peptidase_S1_PA"/>
</dbReference>
<dbReference type="Gene3D" id="2.40.10.10">
    <property type="entry name" value="Trypsin-like serine proteases"/>
    <property type="match status" value="2"/>
</dbReference>
<dbReference type="RefSeq" id="WP_146454421.1">
    <property type="nucleotide sequence ID" value="NZ_SJPW01000001.1"/>
</dbReference>
<proteinExistence type="inferred from homology"/>
<accession>A0A5C6FKE1</accession>
<keyword evidence="6" id="KW-1185">Reference proteome</keyword>
<gene>
    <name evidence="5" type="primary">degP_2</name>
    <name evidence="5" type="ORF">Poly51_08150</name>
</gene>